<organism evidence="2 3">
    <name type="scientific">Archaeoglobus fulgidus DSM 8774</name>
    <dbReference type="NCBI Taxonomy" id="1344584"/>
    <lineage>
        <taxon>Archaea</taxon>
        <taxon>Methanobacteriati</taxon>
        <taxon>Methanobacteriota</taxon>
        <taxon>Archaeoglobi</taxon>
        <taxon>Archaeoglobales</taxon>
        <taxon>Archaeoglobaceae</taxon>
        <taxon>Archaeoglobus</taxon>
    </lineage>
</organism>
<keyword evidence="1" id="KW-0175">Coiled coil</keyword>
<gene>
    <name evidence="2" type="ORF">AFULGI_00016080</name>
</gene>
<accession>A0A075WD57</accession>
<reference evidence="2 3" key="1">
    <citation type="submission" date="2013-07" db="EMBL/GenBank/DDBJ databases">
        <title>Genome of Archaeoglobus fulgidus.</title>
        <authorList>
            <person name="Fiebig A."/>
            <person name="Birkeland N.-K."/>
        </authorList>
    </citation>
    <scope>NUCLEOTIDE SEQUENCE [LARGE SCALE GENOMIC DNA]</scope>
    <source>
        <strain evidence="2 3">DSM 8774</strain>
    </source>
</reference>
<evidence type="ECO:0000256" key="1">
    <source>
        <dbReference type="SAM" id="Coils"/>
    </source>
</evidence>
<dbReference type="EMBL" id="CP006577">
    <property type="protein sequence ID" value="AIG98370.1"/>
    <property type="molecule type" value="Genomic_DNA"/>
</dbReference>
<dbReference type="AlphaFoldDB" id="A0A075WD57"/>
<dbReference type="KEGG" id="afg:AFULGI_00016080"/>
<proteinExistence type="predicted"/>
<evidence type="ECO:0000313" key="3">
    <source>
        <dbReference type="Proteomes" id="UP000028501"/>
    </source>
</evidence>
<dbReference type="GeneID" id="24795108"/>
<sequence length="144" mass="16087">MYKKEYTGCRMMDESNVKGRKGDFEKAFRLLATLYTGSVDSNVSRLASRVEKLLELIASYAPEQSITVSDGRFNLTIAKNRVSVSTADGISSLSGVKLIEFAKALPFLLELYVKKLKEIEREVAELDEKVSKLIYGLEAVLKIV</sequence>
<dbReference type="RefSeq" id="WP_156029537.1">
    <property type="nucleotide sequence ID" value="NZ_CP006577.1"/>
</dbReference>
<feature type="coiled-coil region" evidence="1">
    <location>
        <begin position="109"/>
        <end position="136"/>
    </location>
</feature>
<dbReference type="Proteomes" id="UP000028501">
    <property type="component" value="Chromosome"/>
</dbReference>
<evidence type="ECO:0000313" key="2">
    <source>
        <dbReference type="EMBL" id="AIG98370.1"/>
    </source>
</evidence>
<dbReference type="HOGENOM" id="CLU_1792012_0_0_2"/>
<name>A0A075WD57_ARCFL</name>
<protein>
    <submittedName>
        <fullName evidence="2">Uncharacterized protein</fullName>
    </submittedName>
</protein>